<comment type="cofactor">
    <cofactor evidence="8">
        <name>Zn(2+)</name>
        <dbReference type="ChEBI" id="CHEBI:29105"/>
    </cofactor>
    <text evidence="8">Binds 1 zinc ion per subunit.</text>
</comment>
<dbReference type="HAMAP" id="MF_00972">
    <property type="entry name" value="tRNA_aden_deaminase"/>
    <property type="match status" value="1"/>
</dbReference>
<protein>
    <recommendedName>
        <fullName evidence="8">tRNA-specific adenosine deaminase</fullName>
        <ecNumber evidence="8">3.5.4.33</ecNumber>
    </recommendedName>
</protein>
<evidence type="ECO:0000256" key="2">
    <source>
        <dbReference type="ARBA" id="ARBA00011738"/>
    </source>
</evidence>
<evidence type="ECO:0000256" key="6">
    <source>
        <dbReference type="ARBA" id="ARBA00022833"/>
    </source>
</evidence>
<accession>A0A1N7FUN7</accession>
<dbReference type="GO" id="GO:0002100">
    <property type="term" value="P:tRNA wobble adenosine to inosine editing"/>
    <property type="evidence" value="ECO:0007669"/>
    <property type="project" value="UniProtKB-UniRule"/>
</dbReference>
<dbReference type="InterPro" id="IPR016192">
    <property type="entry name" value="APOBEC/CMP_deaminase_Zn-bd"/>
</dbReference>
<dbReference type="InterPro" id="IPR016193">
    <property type="entry name" value="Cytidine_deaminase-like"/>
</dbReference>
<evidence type="ECO:0000256" key="8">
    <source>
        <dbReference type="HAMAP-Rule" id="MF_00972"/>
    </source>
</evidence>
<keyword evidence="11" id="KW-1185">Reference proteome</keyword>
<dbReference type="InterPro" id="IPR002125">
    <property type="entry name" value="CMP_dCMP_dom"/>
</dbReference>
<dbReference type="InterPro" id="IPR028883">
    <property type="entry name" value="tRNA_aden_deaminase"/>
</dbReference>
<dbReference type="Gene3D" id="3.40.140.10">
    <property type="entry name" value="Cytidine Deaminase, domain 2"/>
    <property type="match status" value="1"/>
</dbReference>
<dbReference type="NCBIfam" id="NF008113">
    <property type="entry name" value="PRK10860.1"/>
    <property type="match status" value="1"/>
</dbReference>
<keyword evidence="3 8" id="KW-0819">tRNA processing</keyword>
<dbReference type="STRING" id="34061.B0189_06480"/>
<keyword evidence="4 8" id="KW-0479">Metal-binding</keyword>
<dbReference type="PROSITE" id="PS00903">
    <property type="entry name" value="CYT_DCMP_DEAMINASES_1"/>
    <property type="match status" value="1"/>
</dbReference>
<evidence type="ECO:0000256" key="5">
    <source>
        <dbReference type="ARBA" id="ARBA00022801"/>
    </source>
</evidence>
<evidence type="ECO:0000256" key="1">
    <source>
        <dbReference type="ARBA" id="ARBA00010669"/>
    </source>
</evidence>
<name>A0A1N7FUN7_9GAMM</name>
<comment type="similarity">
    <text evidence="1">Belongs to the cytidine and deoxycytidylate deaminase family. ADAT2 subfamily.</text>
</comment>
<dbReference type="Pfam" id="PF00383">
    <property type="entry name" value="dCMP_cyt_deam_1"/>
    <property type="match status" value="1"/>
</dbReference>
<feature type="binding site" evidence="8">
    <location>
        <position position="123"/>
    </location>
    <ligand>
        <name>Zn(2+)</name>
        <dbReference type="ChEBI" id="CHEBI:29105"/>
        <note>catalytic</note>
    </ligand>
</feature>
<feature type="domain" description="CMP/dCMP-type deaminase" evidence="9">
    <location>
        <begin position="41"/>
        <end position="169"/>
    </location>
</feature>
<evidence type="ECO:0000256" key="3">
    <source>
        <dbReference type="ARBA" id="ARBA00022694"/>
    </source>
</evidence>
<evidence type="ECO:0000259" key="9">
    <source>
        <dbReference type="PROSITE" id="PS51747"/>
    </source>
</evidence>
<dbReference type="Proteomes" id="UP000187495">
    <property type="component" value="Unassembled WGS sequence"/>
</dbReference>
<feature type="binding site" evidence="8">
    <location>
        <position position="92"/>
    </location>
    <ligand>
        <name>Zn(2+)</name>
        <dbReference type="ChEBI" id="CHEBI:29105"/>
        <note>catalytic</note>
    </ligand>
</feature>
<dbReference type="GO" id="GO:0008270">
    <property type="term" value="F:zinc ion binding"/>
    <property type="evidence" value="ECO:0007669"/>
    <property type="project" value="UniProtKB-UniRule"/>
</dbReference>
<dbReference type="EC" id="3.5.4.33" evidence="8"/>
<dbReference type="PROSITE" id="PS51747">
    <property type="entry name" value="CYT_DCMP_DEAMINASES_2"/>
    <property type="match status" value="1"/>
</dbReference>
<evidence type="ECO:0000256" key="7">
    <source>
        <dbReference type="ARBA" id="ARBA00048045"/>
    </source>
</evidence>
<comment type="function">
    <text evidence="8">Catalyzes the deamination of adenosine to inosine at the wobble position 34 of tRNA(Arg2).</text>
</comment>
<dbReference type="AlphaFoldDB" id="A0A1N7FUN7"/>
<sequence length="195" mass="21631">MSKLATQPVQNIHAAAEIYGNFCQYYQHDTINLNGLQFWPLADALFMQQAINLAYDAAKQGEVPVGAVLVHDNKIVGMGYNQPIGNCDATAHAEIVAIRAACKYFNNYRLPKGSTLYVTLEPCTMCFGALIHARVARVVYATCEPKSGVVGSRLSLQTMPFYNHSLIVQHGLFGKKCSAMMSAFFRQRRKQKMSC</sequence>
<comment type="subunit">
    <text evidence="2 8">Homodimer.</text>
</comment>
<evidence type="ECO:0000313" key="11">
    <source>
        <dbReference type="Proteomes" id="UP000187495"/>
    </source>
</evidence>
<feature type="active site" description="Proton donor" evidence="8">
    <location>
        <position position="94"/>
    </location>
</feature>
<dbReference type="EMBL" id="FTNU01000017">
    <property type="protein sequence ID" value="SIS03967.1"/>
    <property type="molecule type" value="Genomic_DNA"/>
</dbReference>
<keyword evidence="6 8" id="KW-0862">Zinc</keyword>
<dbReference type="PANTHER" id="PTHR11079:SF202">
    <property type="entry name" value="TRNA-SPECIFIC ADENOSINE DEAMINASE"/>
    <property type="match status" value="1"/>
</dbReference>
<evidence type="ECO:0000256" key="4">
    <source>
        <dbReference type="ARBA" id="ARBA00022723"/>
    </source>
</evidence>
<dbReference type="PANTHER" id="PTHR11079">
    <property type="entry name" value="CYTOSINE DEAMINASE FAMILY MEMBER"/>
    <property type="match status" value="1"/>
</dbReference>
<proteinExistence type="inferred from homology"/>
<keyword evidence="5 8" id="KW-0378">Hydrolase</keyword>
<dbReference type="RefSeq" id="WP_227516586.1">
    <property type="nucleotide sequence ID" value="NZ_FTNU01000017.1"/>
</dbReference>
<reference evidence="11" key="1">
    <citation type="submission" date="2017-01" db="EMBL/GenBank/DDBJ databases">
        <authorList>
            <person name="Varghese N."/>
            <person name="Submissions S."/>
        </authorList>
    </citation>
    <scope>NUCLEOTIDE SEQUENCE [LARGE SCALE GENOMIC DNA]</scope>
    <source>
        <strain evidence="11">DSM 21768</strain>
    </source>
</reference>
<comment type="catalytic activity">
    <reaction evidence="7 8">
        <text>adenosine(34) in tRNA + H2O + H(+) = inosine(34) in tRNA + NH4(+)</text>
        <dbReference type="Rhea" id="RHEA:43168"/>
        <dbReference type="Rhea" id="RHEA-COMP:10373"/>
        <dbReference type="Rhea" id="RHEA-COMP:10374"/>
        <dbReference type="ChEBI" id="CHEBI:15377"/>
        <dbReference type="ChEBI" id="CHEBI:15378"/>
        <dbReference type="ChEBI" id="CHEBI:28938"/>
        <dbReference type="ChEBI" id="CHEBI:74411"/>
        <dbReference type="ChEBI" id="CHEBI:82852"/>
        <dbReference type="EC" id="3.5.4.33"/>
    </reaction>
</comment>
<dbReference type="SUPFAM" id="SSF53927">
    <property type="entry name" value="Cytidine deaminase-like"/>
    <property type="match status" value="1"/>
</dbReference>
<dbReference type="CDD" id="cd01285">
    <property type="entry name" value="nucleoside_deaminase"/>
    <property type="match status" value="1"/>
</dbReference>
<dbReference type="GO" id="GO:0052717">
    <property type="term" value="F:tRNA-specific adenosine-34 deaminase activity"/>
    <property type="evidence" value="ECO:0007669"/>
    <property type="project" value="UniProtKB-UniRule"/>
</dbReference>
<feature type="binding site" evidence="8">
    <location>
        <position position="126"/>
    </location>
    <ligand>
        <name>Zn(2+)</name>
        <dbReference type="ChEBI" id="CHEBI:29105"/>
        <note>catalytic</note>
    </ligand>
</feature>
<gene>
    <name evidence="8" type="primary">tadA</name>
    <name evidence="10" type="ORF">SAMN02745664_11732</name>
</gene>
<evidence type="ECO:0000313" key="10">
    <source>
        <dbReference type="EMBL" id="SIS03967.1"/>
    </source>
</evidence>
<organism evidence="10 11">
    <name type="scientific">Moraxella cuniculi DSM 21768</name>
    <dbReference type="NCBI Taxonomy" id="1122245"/>
    <lineage>
        <taxon>Bacteria</taxon>
        <taxon>Pseudomonadati</taxon>
        <taxon>Pseudomonadota</taxon>
        <taxon>Gammaproteobacteria</taxon>
        <taxon>Moraxellales</taxon>
        <taxon>Moraxellaceae</taxon>
        <taxon>Moraxella</taxon>
    </lineage>
</organism>